<evidence type="ECO:0000256" key="7">
    <source>
        <dbReference type="SAM" id="SignalP"/>
    </source>
</evidence>
<sequence>MAAVPLLAVAALLAAGAAGAHSLDEPAGAVAAWRPEAWLLCLLALAAVLYTTGLAHLWRRAGAGRGIRPWQAASFAAGWMALAAALVTPLDALGTRLFAAHMVQHELLMVVAAPLLVLGRPLAAWTWALAPPQRRRIGAATRWRWLAAAWGGVTRPVTAWVLHAFALWAWHVPMLFEAALHQEAVHVLQHATFLGTALLFWWAVLGGDPRSPRGGFALAYVFATMMHTGALGALLTFSQTVWYPTYQQAGGAFGLAPVEDQQLGGLIMWVPGGIAYVIAGLALVGRLLARPDVTPASATPPALPRSGAS</sequence>
<evidence type="ECO:0000256" key="5">
    <source>
        <dbReference type="ARBA" id="ARBA00023136"/>
    </source>
</evidence>
<keyword evidence="3 6" id="KW-0812">Transmembrane</keyword>
<comment type="subcellular location">
    <subcellularLocation>
        <location evidence="1">Cell membrane</location>
        <topology evidence="1">Multi-pass membrane protein</topology>
    </subcellularLocation>
</comment>
<dbReference type="Proteomes" id="UP000521868">
    <property type="component" value="Unassembled WGS sequence"/>
</dbReference>
<keyword evidence="4 6" id="KW-1133">Transmembrane helix</keyword>
<keyword evidence="7" id="KW-0732">Signal</keyword>
<evidence type="ECO:0000256" key="4">
    <source>
        <dbReference type="ARBA" id="ARBA00022989"/>
    </source>
</evidence>
<feature type="transmembrane region" description="Helical" evidence="6">
    <location>
        <begin position="263"/>
        <end position="284"/>
    </location>
</feature>
<accession>A0A7X6I714</accession>
<dbReference type="GO" id="GO:0005886">
    <property type="term" value="C:plasma membrane"/>
    <property type="evidence" value="ECO:0007669"/>
    <property type="project" value="UniProtKB-SubCell"/>
</dbReference>
<keyword evidence="5 6" id="KW-0472">Membrane</keyword>
<dbReference type="AlphaFoldDB" id="A0A7X6I714"/>
<feature type="transmembrane region" description="Helical" evidence="6">
    <location>
        <begin position="217"/>
        <end position="243"/>
    </location>
</feature>
<dbReference type="InterPro" id="IPR019108">
    <property type="entry name" value="Caa3_assmbl_CtaG-rel"/>
</dbReference>
<feature type="transmembrane region" description="Helical" evidence="6">
    <location>
        <begin position="187"/>
        <end position="205"/>
    </location>
</feature>
<comment type="caution">
    <text evidence="8">The sequence shown here is derived from an EMBL/GenBank/DDBJ whole genome shotgun (WGS) entry which is preliminary data.</text>
</comment>
<name>A0A7X6I714_9BURK</name>
<organism evidence="8 9">
    <name type="scientific">Ramlibacter lithotrophicus</name>
    <dbReference type="NCBI Taxonomy" id="2606681"/>
    <lineage>
        <taxon>Bacteria</taxon>
        <taxon>Pseudomonadati</taxon>
        <taxon>Pseudomonadota</taxon>
        <taxon>Betaproteobacteria</taxon>
        <taxon>Burkholderiales</taxon>
        <taxon>Comamonadaceae</taxon>
        <taxon>Ramlibacter</taxon>
    </lineage>
</organism>
<keyword evidence="2" id="KW-1003">Cell membrane</keyword>
<evidence type="ECO:0000313" key="9">
    <source>
        <dbReference type="Proteomes" id="UP000521868"/>
    </source>
</evidence>
<evidence type="ECO:0000256" key="6">
    <source>
        <dbReference type="SAM" id="Phobius"/>
    </source>
</evidence>
<proteinExistence type="predicted"/>
<gene>
    <name evidence="8" type="ORF">RAMLITH_12770</name>
</gene>
<feature type="transmembrane region" description="Helical" evidence="6">
    <location>
        <begin position="38"/>
        <end position="58"/>
    </location>
</feature>
<dbReference type="Pfam" id="PF09678">
    <property type="entry name" value="Caa3_CtaG"/>
    <property type="match status" value="1"/>
</dbReference>
<evidence type="ECO:0000256" key="3">
    <source>
        <dbReference type="ARBA" id="ARBA00022692"/>
    </source>
</evidence>
<protein>
    <submittedName>
        <fullName evidence="8">Cytochrome c oxidase assembly protein</fullName>
    </submittedName>
</protein>
<dbReference type="EMBL" id="VTOX01000004">
    <property type="protein sequence ID" value="NKE66699.1"/>
    <property type="molecule type" value="Genomic_DNA"/>
</dbReference>
<feature type="transmembrane region" description="Helical" evidence="6">
    <location>
        <begin position="70"/>
        <end position="87"/>
    </location>
</feature>
<feature type="signal peptide" evidence="7">
    <location>
        <begin position="1"/>
        <end position="20"/>
    </location>
</feature>
<evidence type="ECO:0000256" key="1">
    <source>
        <dbReference type="ARBA" id="ARBA00004651"/>
    </source>
</evidence>
<feature type="transmembrane region" description="Helical" evidence="6">
    <location>
        <begin position="107"/>
        <end position="131"/>
    </location>
</feature>
<feature type="chain" id="PRO_5030535761" evidence="7">
    <location>
        <begin position="21"/>
        <end position="309"/>
    </location>
</feature>
<dbReference type="RefSeq" id="WP_168107824.1">
    <property type="nucleotide sequence ID" value="NZ_VTOX01000004.1"/>
</dbReference>
<feature type="transmembrane region" description="Helical" evidence="6">
    <location>
        <begin position="143"/>
        <end position="167"/>
    </location>
</feature>
<evidence type="ECO:0000256" key="2">
    <source>
        <dbReference type="ARBA" id="ARBA00022475"/>
    </source>
</evidence>
<keyword evidence="9" id="KW-1185">Reference proteome</keyword>
<evidence type="ECO:0000313" key="8">
    <source>
        <dbReference type="EMBL" id="NKE66699.1"/>
    </source>
</evidence>
<reference evidence="8 9" key="1">
    <citation type="journal article" date="2020" name="Nature">
        <title>Bacterial chemolithoautotrophy via manganese oxidation.</title>
        <authorList>
            <person name="Yu H."/>
            <person name="Leadbetter J.R."/>
        </authorList>
    </citation>
    <scope>NUCLEOTIDE SEQUENCE [LARGE SCALE GENOMIC DNA]</scope>
    <source>
        <strain evidence="8 9">RBP-1</strain>
    </source>
</reference>